<evidence type="ECO:0000256" key="5">
    <source>
        <dbReference type="ARBA" id="ARBA00043866"/>
    </source>
</evidence>
<dbReference type="PROSITE" id="PS50103">
    <property type="entry name" value="ZF_C3H1"/>
    <property type="match status" value="1"/>
</dbReference>
<dbReference type="OrthoDB" id="443401at2759"/>
<dbReference type="PANTHER" id="PTHR14398">
    <property type="entry name" value="RNA RECOGNITION RRM/RNP DOMAIN"/>
    <property type="match status" value="1"/>
</dbReference>
<dbReference type="InterPro" id="IPR000504">
    <property type="entry name" value="RRM_dom"/>
</dbReference>
<evidence type="ECO:0000259" key="9">
    <source>
        <dbReference type="PROSITE" id="PS50102"/>
    </source>
</evidence>
<evidence type="ECO:0000256" key="8">
    <source>
        <dbReference type="SAM" id="MobiDB-lite"/>
    </source>
</evidence>
<feature type="compositionally biased region" description="Basic and acidic residues" evidence="8">
    <location>
        <begin position="113"/>
        <end position="131"/>
    </location>
</feature>
<dbReference type="GO" id="GO:0003723">
    <property type="term" value="F:RNA binding"/>
    <property type="evidence" value="ECO:0007669"/>
    <property type="project" value="UniProtKB-UniRule"/>
</dbReference>
<reference evidence="12" key="2">
    <citation type="submission" date="2015-01" db="EMBL/GenBank/DDBJ databases">
        <title>Evolutionary Origins and Diversification of the Mycorrhizal Mutualists.</title>
        <authorList>
            <consortium name="DOE Joint Genome Institute"/>
            <consortium name="Mycorrhizal Genomics Consortium"/>
            <person name="Kohler A."/>
            <person name="Kuo A."/>
            <person name="Nagy L.G."/>
            <person name="Floudas D."/>
            <person name="Copeland A."/>
            <person name="Barry K.W."/>
            <person name="Cichocki N."/>
            <person name="Veneault-Fourrey C."/>
            <person name="LaButti K."/>
            <person name="Lindquist E.A."/>
            <person name="Lipzen A."/>
            <person name="Lundell T."/>
            <person name="Morin E."/>
            <person name="Murat C."/>
            <person name="Riley R."/>
            <person name="Ohm R."/>
            <person name="Sun H."/>
            <person name="Tunlid A."/>
            <person name="Henrissat B."/>
            <person name="Grigoriev I.V."/>
            <person name="Hibbett D.S."/>
            <person name="Martin F."/>
        </authorList>
    </citation>
    <scope>NUCLEOTIDE SEQUENCE [LARGE SCALE GENOMIC DNA]</scope>
    <source>
        <strain evidence="12">F 1598</strain>
    </source>
</reference>
<dbReference type="SUPFAM" id="SSF54928">
    <property type="entry name" value="RNA-binding domain, RBD"/>
    <property type="match status" value="1"/>
</dbReference>
<dbReference type="PANTHER" id="PTHR14398:SF0">
    <property type="entry name" value="ZINC FINGER PROTEIN SWM"/>
    <property type="match status" value="1"/>
</dbReference>
<dbReference type="EMBL" id="KN832987">
    <property type="protein sequence ID" value="KIM84573.1"/>
    <property type="molecule type" value="Genomic_DNA"/>
</dbReference>
<keyword evidence="4 6" id="KW-0694">RNA-binding</keyword>
<dbReference type="GO" id="GO:0008270">
    <property type="term" value="F:zinc ion binding"/>
    <property type="evidence" value="ECO:0007669"/>
    <property type="project" value="UniProtKB-KW"/>
</dbReference>
<organism evidence="11 12">
    <name type="scientific">Piloderma croceum (strain F 1598)</name>
    <dbReference type="NCBI Taxonomy" id="765440"/>
    <lineage>
        <taxon>Eukaryota</taxon>
        <taxon>Fungi</taxon>
        <taxon>Dikarya</taxon>
        <taxon>Basidiomycota</taxon>
        <taxon>Agaricomycotina</taxon>
        <taxon>Agaricomycetes</taxon>
        <taxon>Agaricomycetidae</taxon>
        <taxon>Atheliales</taxon>
        <taxon>Atheliaceae</taxon>
        <taxon>Piloderma</taxon>
    </lineage>
</organism>
<dbReference type="FunCoup" id="A0A0C3BE40">
    <property type="interactions" value="629"/>
</dbReference>
<keyword evidence="2 7" id="KW-0863">Zinc-finger</keyword>
<dbReference type="GO" id="GO:0005634">
    <property type="term" value="C:nucleus"/>
    <property type="evidence" value="ECO:0007669"/>
    <property type="project" value="TreeGrafter"/>
</dbReference>
<evidence type="ECO:0000256" key="3">
    <source>
        <dbReference type="ARBA" id="ARBA00022833"/>
    </source>
</evidence>
<dbReference type="InterPro" id="IPR035979">
    <property type="entry name" value="RBD_domain_sf"/>
</dbReference>
<keyword evidence="12" id="KW-1185">Reference proteome</keyword>
<accession>A0A0C3BE40</accession>
<feature type="compositionally biased region" description="Pro residues" evidence="8">
    <location>
        <begin position="618"/>
        <end position="630"/>
    </location>
</feature>
<dbReference type="AlphaFoldDB" id="A0A0C3BE40"/>
<evidence type="ECO:0000256" key="2">
    <source>
        <dbReference type="ARBA" id="ARBA00022771"/>
    </source>
</evidence>
<evidence type="ECO:0000313" key="12">
    <source>
        <dbReference type="Proteomes" id="UP000054166"/>
    </source>
</evidence>
<dbReference type="PROSITE" id="PS50102">
    <property type="entry name" value="RRM"/>
    <property type="match status" value="1"/>
</dbReference>
<dbReference type="InterPro" id="IPR045137">
    <property type="entry name" value="RBM26/27"/>
</dbReference>
<proteinExistence type="predicted"/>
<feature type="zinc finger region" description="C3H1-type" evidence="7">
    <location>
        <begin position="203"/>
        <end position="231"/>
    </location>
</feature>
<gene>
    <name evidence="11" type="ORF">PILCRDRAFT_818152</name>
</gene>
<evidence type="ECO:0000256" key="7">
    <source>
        <dbReference type="PROSITE-ProRule" id="PRU00723"/>
    </source>
</evidence>
<feature type="region of interest" description="Disordered" evidence="8">
    <location>
        <begin position="820"/>
        <end position="877"/>
    </location>
</feature>
<dbReference type="Pfam" id="PF00642">
    <property type="entry name" value="zf-CCCH"/>
    <property type="match status" value="1"/>
</dbReference>
<reference evidence="11 12" key="1">
    <citation type="submission" date="2014-04" db="EMBL/GenBank/DDBJ databases">
        <authorList>
            <consortium name="DOE Joint Genome Institute"/>
            <person name="Kuo A."/>
            <person name="Tarkka M."/>
            <person name="Buscot F."/>
            <person name="Kohler A."/>
            <person name="Nagy L.G."/>
            <person name="Floudas D."/>
            <person name="Copeland A."/>
            <person name="Barry K.W."/>
            <person name="Cichocki N."/>
            <person name="Veneault-Fourrey C."/>
            <person name="LaButti K."/>
            <person name="Lindquist E.A."/>
            <person name="Lipzen A."/>
            <person name="Lundell T."/>
            <person name="Morin E."/>
            <person name="Murat C."/>
            <person name="Sun H."/>
            <person name="Tunlid A."/>
            <person name="Henrissat B."/>
            <person name="Grigoriev I.V."/>
            <person name="Hibbett D.S."/>
            <person name="Martin F."/>
            <person name="Nordberg H.P."/>
            <person name="Cantor M.N."/>
            <person name="Hua S.X."/>
        </authorList>
    </citation>
    <scope>NUCLEOTIDE SEQUENCE [LARGE SCALE GENOMIC DNA]</scope>
    <source>
        <strain evidence="11 12">F 1598</strain>
    </source>
</reference>
<feature type="compositionally biased region" description="Polar residues" evidence="8">
    <location>
        <begin position="632"/>
        <end position="643"/>
    </location>
</feature>
<dbReference type="Proteomes" id="UP000054166">
    <property type="component" value="Unassembled WGS sequence"/>
</dbReference>
<dbReference type="InterPro" id="IPR012677">
    <property type="entry name" value="Nucleotide-bd_a/b_plait_sf"/>
</dbReference>
<keyword evidence="3 7" id="KW-0862">Zinc</keyword>
<feature type="region of interest" description="Disordered" evidence="8">
    <location>
        <begin position="103"/>
        <end position="158"/>
    </location>
</feature>
<feature type="region of interest" description="Disordered" evidence="8">
    <location>
        <begin position="614"/>
        <end position="677"/>
    </location>
</feature>
<evidence type="ECO:0000256" key="6">
    <source>
        <dbReference type="PROSITE-ProRule" id="PRU00176"/>
    </source>
</evidence>
<dbReference type="Gene3D" id="3.30.70.330">
    <property type="match status" value="1"/>
</dbReference>
<dbReference type="STRING" id="765440.A0A0C3BE40"/>
<keyword evidence="1 7" id="KW-0479">Metal-binding</keyword>
<feature type="compositionally biased region" description="Basic and acidic residues" evidence="8">
    <location>
        <begin position="644"/>
        <end position="664"/>
    </location>
</feature>
<feature type="domain" description="RRM" evidence="9">
    <location>
        <begin position="434"/>
        <end position="506"/>
    </location>
</feature>
<evidence type="ECO:0000313" key="11">
    <source>
        <dbReference type="EMBL" id="KIM84573.1"/>
    </source>
</evidence>
<name>A0A0C3BE40_PILCF</name>
<dbReference type="Gene3D" id="1.20.1390.10">
    <property type="entry name" value="PWI domain"/>
    <property type="match status" value="1"/>
</dbReference>
<feature type="region of interest" description="Disordered" evidence="8">
    <location>
        <begin position="353"/>
        <end position="373"/>
    </location>
</feature>
<dbReference type="Pfam" id="PF01480">
    <property type="entry name" value="PWI"/>
    <property type="match status" value="1"/>
</dbReference>
<feature type="compositionally biased region" description="Acidic residues" evidence="8">
    <location>
        <begin position="868"/>
        <end position="877"/>
    </location>
</feature>
<evidence type="ECO:0008006" key="13">
    <source>
        <dbReference type="Google" id="ProtNLM"/>
    </source>
</evidence>
<protein>
    <recommendedName>
        <fullName evidence="13">C3H1-type domain-containing protein</fullName>
    </recommendedName>
</protein>
<feature type="domain" description="C3H1-type" evidence="10">
    <location>
        <begin position="203"/>
        <end position="231"/>
    </location>
</feature>
<evidence type="ECO:0000256" key="1">
    <source>
        <dbReference type="ARBA" id="ARBA00022723"/>
    </source>
</evidence>
<dbReference type="InterPro" id="IPR000571">
    <property type="entry name" value="Znf_CCCH"/>
</dbReference>
<dbReference type="InterPro" id="IPR002483">
    <property type="entry name" value="PWI_dom"/>
</dbReference>
<dbReference type="SUPFAM" id="SSF90229">
    <property type="entry name" value="CCCH zinc finger"/>
    <property type="match status" value="1"/>
</dbReference>
<dbReference type="HOGENOM" id="CLU_017928_0_0_1"/>
<dbReference type="InParanoid" id="A0A0C3BE40"/>
<evidence type="ECO:0000256" key="4">
    <source>
        <dbReference type="ARBA" id="ARBA00022884"/>
    </source>
</evidence>
<feature type="compositionally biased region" description="Basic and acidic residues" evidence="8">
    <location>
        <begin position="832"/>
        <end position="859"/>
    </location>
</feature>
<comment type="function">
    <text evidence="5">May be involved in the turnover of nuclear polyadenylated (pA+) RNA.</text>
</comment>
<dbReference type="CDD" id="cd12257">
    <property type="entry name" value="RRM1_RBM26_like"/>
    <property type="match status" value="1"/>
</dbReference>
<dbReference type="InterPro" id="IPR036855">
    <property type="entry name" value="Znf_CCCH_sf"/>
</dbReference>
<sequence length="877" mass="94030">MLFDPSTAPQLKPWLVRTLEPICDAEPGALAEYILALLKHNVPESEMRRELSGQLDEFLEKECSSFIDTLFTVLRTKSYLPYSTDSTPTQPRAMDTGIPIPLDALLSPSGHASPDRGQKRSMDYDERDGRPAKGPRLSMDSGQGQFPRYPNGRGMGQRGGVSRGGMNGYDGGMHMGRMDVNGGMNGNMGPMNDRRSQGYQPPDQKRGLCWDYHNFGYCARGEFCKYSHGEEAVIPGQLFPMNGQPMPGVGPQVPYMGMFPNGGMPFGMNGNIGGAYDPNEAHMDMRPLQQGQGGMGMGMGAGGSPGVNGVAGGRPRAPVLPRMQQEGGTGNQVVHSPNASGELPVIQDLTPTVPEDESQAQPEPQVQNGGGEVPYGPMNEIPGMAMEVDESAFMPPQGGFRGGMRGGGGRGRGTYHTSQIGAQHMRPQKGRGDKTLVIEKIPEDKLSLDSVNGWFKRFGTVTNVAIDARSAKALVTFAEHEEAHKAWKSEDAVFNNRFVKLFWHRPMEGHGQGGTRALAASANLVANINGIKDTPPVASTSTAQPAALTVPAPSTSTIKPKSSTLSATASALAAKQQLLEHQIAEQKSLMTQLTSASAEEKKEIMARLRKLGEEMKPSPSPAATPAPSPSPGLTSQKRTSSNPHLDEKLRKEKERLDKELENHTTIKQVGGGGEENTEDLKAKLAKLKAEAASLGLPEAGAEAPAYHSSYRPYRGRGRVARSFYRGAASRGGPPRASMKLDNRPKKLLIKGVADDGVQAVRDWYETTGQVDSVETVDNGEVIVSFKSRSAAEQGLAKGHNISQIGPVQVSWHTGQPITKSKAISPVLPSKDANGEKAVGDEPAHLSRGDERHHSPHPEEEVVASGWGDGDEDGMGML</sequence>
<evidence type="ECO:0000259" key="10">
    <source>
        <dbReference type="PROSITE" id="PS50103"/>
    </source>
</evidence>